<organism evidence="9 10">
    <name type="scientific">Bradyrhizobium ivorense</name>
    <dbReference type="NCBI Taxonomy" id="2511166"/>
    <lineage>
        <taxon>Bacteria</taxon>
        <taxon>Pseudomonadati</taxon>
        <taxon>Pseudomonadota</taxon>
        <taxon>Alphaproteobacteria</taxon>
        <taxon>Hyphomicrobiales</taxon>
        <taxon>Nitrobacteraceae</taxon>
        <taxon>Bradyrhizobium</taxon>
    </lineage>
</organism>
<protein>
    <recommendedName>
        <fullName evidence="8">Major facilitator superfamily (MFS) profile domain-containing protein</fullName>
    </recommendedName>
</protein>
<keyword evidence="10" id="KW-1185">Reference proteome</keyword>
<keyword evidence="2" id="KW-0813">Transport</keyword>
<feature type="transmembrane region" description="Helical" evidence="7">
    <location>
        <begin position="152"/>
        <end position="172"/>
    </location>
</feature>
<dbReference type="InterPro" id="IPR020846">
    <property type="entry name" value="MFS_dom"/>
</dbReference>
<comment type="caution">
    <text evidence="9">The sequence shown here is derived from an EMBL/GenBank/DDBJ whole genome shotgun (WGS) entry which is preliminary data.</text>
</comment>
<keyword evidence="5 7" id="KW-1133">Transmembrane helix</keyword>
<evidence type="ECO:0000313" key="10">
    <source>
        <dbReference type="Proteomes" id="UP000328092"/>
    </source>
</evidence>
<keyword evidence="3" id="KW-1003">Cell membrane</keyword>
<comment type="subcellular location">
    <subcellularLocation>
        <location evidence="1">Cell membrane</location>
        <topology evidence="1">Multi-pass membrane protein</topology>
    </subcellularLocation>
</comment>
<feature type="transmembrane region" description="Helical" evidence="7">
    <location>
        <begin position="377"/>
        <end position="397"/>
    </location>
</feature>
<dbReference type="GO" id="GO:0022857">
    <property type="term" value="F:transmembrane transporter activity"/>
    <property type="evidence" value="ECO:0007669"/>
    <property type="project" value="InterPro"/>
</dbReference>
<keyword evidence="6 7" id="KW-0472">Membrane</keyword>
<dbReference type="Gene3D" id="1.20.1250.20">
    <property type="entry name" value="MFS general substrate transporter like domains"/>
    <property type="match status" value="1"/>
</dbReference>
<dbReference type="AlphaFoldDB" id="A0A508TW37"/>
<dbReference type="PANTHER" id="PTHR23517:SF2">
    <property type="entry name" value="MULTIDRUG RESISTANCE PROTEIN MDTH"/>
    <property type="match status" value="1"/>
</dbReference>
<reference evidence="9" key="1">
    <citation type="submission" date="2019-02" db="EMBL/GenBank/DDBJ databases">
        <authorList>
            <person name="Pothier F.J."/>
        </authorList>
    </citation>
    <scope>NUCLEOTIDE SEQUENCE</scope>
    <source>
        <strain evidence="9">CI-1B</strain>
    </source>
</reference>
<feature type="domain" description="Major facilitator superfamily (MFS) profile" evidence="8">
    <location>
        <begin position="24"/>
        <end position="402"/>
    </location>
</feature>
<dbReference type="InterPro" id="IPR050171">
    <property type="entry name" value="MFS_Transporters"/>
</dbReference>
<feature type="transmembrane region" description="Helical" evidence="7">
    <location>
        <begin position="178"/>
        <end position="197"/>
    </location>
</feature>
<evidence type="ECO:0000256" key="7">
    <source>
        <dbReference type="SAM" id="Phobius"/>
    </source>
</evidence>
<feature type="transmembrane region" description="Helical" evidence="7">
    <location>
        <begin position="313"/>
        <end position="331"/>
    </location>
</feature>
<evidence type="ECO:0000313" key="9">
    <source>
        <dbReference type="EMBL" id="VIO78356.1"/>
    </source>
</evidence>
<feature type="transmembrane region" description="Helical" evidence="7">
    <location>
        <begin position="89"/>
        <end position="108"/>
    </location>
</feature>
<feature type="transmembrane region" description="Helical" evidence="7">
    <location>
        <begin position="63"/>
        <end position="82"/>
    </location>
</feature>
<evidence type="ECO:0000256" key="6">
    <source>
        <dbReference type="ARBA" id="ARBA00023136"/>
    </source>
</evidence>
<dbReference type="GO" id="GO:0005886">
    <property type="term" value="C:plasma membrane"/>
    <property type="evidence" value="ECO:0007669"/>
    <property type="project" value="UniProtKB-SubCell"/>
</dbReference>
<evidence type="ECO:0000256" key="1">
    <source>
        <dbReference type="ARBA" id="ARBA00004651"/>
    </source>
</evidence>
<dbReference type="InterPro" id="IPR036259">
    <property type="entry name" value="MFS_trans_sf"/>
</dbReference>
<accession>A0A508TW37</accession>
<evidence type="ECO:0000256" key="5">
    <source>
        <dbReference type="ARBA" id="ARBA00022989"/>
    </source>
</evidence>
<evidence type="ECO:0000259" key="8">
    <source>
        <dbReference type="PROSITE" id="PS50850"/>
    </source>
</evidence>
<dbReference type="EMBL" id="CAADFC020000030">
    <property type="protein sequence ID" value="VIO78356.1"/>
    <property type="molecule type" value="Genomic_DNA"/>
</dbReference>
<feature type="transmembrane region" description="Helical" evidence="7">
    <location>
        <begin position="218"/>
        <end position="239"/>
    </location>
</feature>
<evidence type="ECO:0000256" key="3">
    <source>
        <dbReference type="ARBA" id="ARBA00022475"/>
    </source>
</evidence>
<feature type="transmembrane region" description="Helical" evidence="7">
    <location>
        <begin position="37"/>
        <end position="57"/>
    </location>
</feature>
<feature type="transmembrane region" description="Helical" evidence="7">
    <location>
        <begin position="291"/>
        <end position="307"/>
    </location>
</feature>
<evidence type="ECO:0000256" key="2">
    <source>
        <dbReference type="ARBA" id="ARBA00022448"/>
    </source>
</evidence>
<feature type="transmembrane region" description="Helical" evidence="7">
    <location>
        <begin position="259"/>
        <end position="279"/>
    </location>
</feature>
<dbReference type="PANTHER" id="PTHR23517">
    <property type="entry name" value="RESISTANCE PROTEIN MDTM, PUTATIVE-RELATED-RELATED"/>
    <property type="match status" value="1"/>
</dbReference>
<feature type="transmembrane region" description="Helical" evidence="7">
    <location>
        <begin position="351"/>
        <end position="371"/>
    </location>
</feature>
<dbReference type="Pfam" id="PF07690">
    <property type="entry name" value="MFS_1"/>
    <property type="match status" value="1"/>
</dbReference>
<name>A0A508TW37_9BRAD</name>
<keyword evidence="4 7" id="KW-0812">Transmembrane</keyword>
<evidence type="ECO:0000256" key="4">
    <source>
        <dbReference type="ARBA" id="ARBA00022692"/>
    </source>
</evidence>
<dbReference type="Proteomes" id="UP000328092">
    <property type="component" value="Unassembled WGS sequence"/>
</dbReference>
<feature type="transmembrane region" description="Helical" evidence="7">
    <location>
        <begin position="114"/>
        <end position="140"/>
    </location>
</feature>
<dbReference type="SUPFAM" id="SSF103473">
    <property type="entry name" value="MFS general substrate transporter"/>
    <property type="match status" value="1"/>
</dbReference>
<gene>
    <name evidence="9" type="ORF">CI1B_73840</name>
</gene>
<proteinExistence type="predicted"/>
<sequence length="406" mass="43217">MQVKDLQVKALQVKDLPINSPSRVITFVNGAHFIDHYSMLIFAAAVIIMGPALGMAYSELLPYATPGFIAFGAGSLITGWLGDRWSRRHMMLIFFVGIGLSMISVGLVQTPLQLGAALLAIGIFASIYHPVGTAMIVSYAEKLGAEMGINGVWGNLGVASSALVTGVIGQYLGWRWAFIVPGVITVLIGIAFAMTVVHEDRKGSKQAAAQARVAKEDMWRVVLSLLIVVIAISTTFNAVTVALPKLFAERLADLTKSPALLGVIAAGVYVFGAMTQYTIGKLLDRHSLKAVALPLSFMLAPFLYLAASLSNLPLIVVSIGIVMGAFGQVTVNDAMVGKYTTEEWRSRAYAVRYFVGFTAAGASVGLVAWLYDQGGFSMMLRAFAALCLLAIAAAIILPREIKAPAA</sequence>
<dbReference type="PROSITE" id="PS50850">
    <property type="entry name" value="MFS"/>
    <property type="match status" value="1"/>
</dbReference>
<dbReference type="InterPro" id="IPR011701">
    <property type="entry name" value="MFS"/>
</dbReference>